<dbReference type="AlphaFoldDB" id="A0A8J1TF60"/>
<evidence type="ECO:0000256" key="1">
    <source>
        <dbReference type="ARBA" id="ARBA00004123"/>
    </source>
</evidence>
<dbReference type="PROSITE" id="PS00028">
    <property type="entry name" value="ZINC_FINGER_C2H2_1"/>
    <property type="match status" value="3"/>
</dbReference>
<gene>
    <name evidence="8" type="ORF">OFUS_LOCUS3754</name>
</gene>
<dbReference type="PANTHER" id="PTHR23235">
    <property type="entry name" value="KRUEPPEL-LIKE TRANSCRIPTION FACTOR"/>
    <property type="match status" value="1"/>
</dbReference>
<dbReference type="InterPro" id="IPR036236">
    <property type="entry name" value="Znf_C2H2_sf"/>
</dbReference>
<dbReference type="Gene3D" id="3.30.160.60">
    <property type="entry name" value="Classic Zinc Finger"/>
    <property type="match status" value="3"/>
</dbReference>
<feature type="region of interest" description="Disordered" evidence="7">
    <location>
        <begin position="612"/>
        <end position="638"/>
    </location>
</feature>
<dbReference type="SUPFAM" id="SSF57667">
    <property type="entry name" value="beta-beta-alpha zinc fingers"/>
    <property type="match status" value="2"/>
</dbReference>
<keyword evidence="2" id="KW-0479">Metal-binding</keyword>
<dbReference type="OrthoDB" id="4748970at2759"/>
<keyword evidence="6" id="KW-0539">Nucleus</keyword>
<feature type="compositionally biased region" description="Polar residues" evidence="7">
    <location>
        <begin position="266"/>
        <end position="279"/>
    </location>
</feature>
<keyword evidence="4" id="KW-0863">Zinc-finger</keyword>
<dbReference type="Pfam" id="PF00096">
    <property type="entry name" value="zf-C2H2"/>
    <property type="match status" value="2"/>
</dbReference>
<reference evidence="8" key="1">
    <citation type="submission" date="2022-03" db="EMBL/GenBank/DDBJ databases">
        <authorList>
            <person name="Martin C."/>
        </authorList>
    </citation>
    <scope>NUCLEOTIDE SEQUENCE</scope>
</reference>
<evidence type="ECO:0000256" key="3">
    <source>
        <dbReference type="ARBA" id="ARBA00022737"/>
    </source>
</evidence>
<comment type="caution">
    <text evidence="8">The sequence shown here is derived from an EMBL/GenBank/DDBJ whole genome shotgun (WGS) entry which is preliminary data.</text>
</comment>
<evidence type="ECO:0000256" key="2">
    <source>
        <dbReference type="ARBA" id="ARBA00022723"/>
    </source>
</evidence>
<evidence type="ECO:0000256" key="6">
    <source>
        <dbReference type="ARBA" id="ARBA00023242"/>
    </source>
</evidence>
<dbReference type="FunFam" id="3.30.160.60:FF:000018">
    <property type="entry name" value="Krueppel-like factor 15"/>
    <property type="match status" value="1"/>
</dbReference>
<dbReference type="PROSITE" id="PS50157">
    <property type="entry name" value="ZINC_FINGER_C2H2_2"/>
    <property type="match status" value="3"/>
</dbReference>
<feature type="compositionally biased region" description="Polar residues" evidence="7">
    <location>
        <begin position="460"/>
        <end position="470"/>
    </location>
</feature>
<dbReference type="GO" id="GO:0005634">
    <property type="term" value="C:nucleus"/>
    <property type="evidence" value="ECO:0007669"/>
    <property type="project" value="UniProtKB-SubCell"/>
</dbReference>
<evidence type="ECO:0000256" key="4">
    <source>
        <dbReference type="ARBA" id="ARBA00022771"/>
    </source>
</evidence>
<dbReference type="GO" id="GO:0000981">
    <property type="term" value="F:DNA-binding transcription factor activity, RNA polymerase II-specific"/>
    <property type="evidence" value="ECO:0007669"/>
    <property type="project" value="TreeGrafter"/>
</dbReference>
<feature type="region of interest" description="Disordered" evidence="7">
    <location>
        <begin position="445"/>
        <end position="470"/>
    </location>
</feature>
<organism evidence="8 9">
    <name type="scientific">Owenia fusiformis</name>
    <name type="common">Polychaete worm</name>
    <dbReference type="NCBI Taxonomy" id="6347"/>
    <lineage>
        <taxon>Eukaryota</taxon>
        <taxon>Metazoa</taxon>
        <taxon>Spiralia</taxon>
        <taxon>Lophotrochozoa</taxon>
        <taxon>Annelida</taxon>
        <taxon>Polychaeta</taxon>
        <taxon>Sedentaria</taxon>
        <taxon>Canalipalpata</taxon>
        <taxon>Sabellida</taxon>
        <taxon>Oweniida</taxon>
        <taxon>Oweniidae</taxon>
        <taxon>Owenia</taxon>
    </lineage>
</organism>
<dbReference type="SMART" id="SM00355">
    <property type="entry name" value="ZnF_C2H2"/>
    <property type="match status" value="3"/>
</dbReference>
<comment type="subcellular location">
    <subcellularLocation>
        <location evidence="1">Nucleus</location>
    </subcellularLocation>
</comment>
<evidence type="ECO:0000313" key="8">
    <source>
        <dbReference type="EMBL" id="CAH1776592.1"/>
    </source>
</evidence>
<evidence type="ECO:0000256" key="7">
    <source>
        <dbReference type="SAM" id="MobiDB-lite"/>
    </source>
</evidence>
<dbReference type="FunFam" id="3.30.160.60:FF:000021">
    <property type="entry name" value="Basic krueppel-like factor 3"/>
    <property type="match status" value="1"/>
</dbReference>
<evidence type="ECO:0000256" key="5">
    <source>
        <dbReference type="ARBA" id="ARBA00022833"/>
    </source>
</evidence>
<dbReference type="GO" id="GO:0008270">
    <property type="term" value="F:zinc ion binding"/>
    <property type="evidence" value="ECO:0007669"/>
    <property type="project" value="UniProtKB-KW"/>
</dbReference>
<dbReference type="GO" id="GO:0000978">
    <property type="term" value="F:RNA polymerase II cis-regulatory region sequence-specific DNA binding"/>
    <property type="evidence" value="ECO:0007669"/>
    <property type="project" value="TreeGrafter"/>
</dbReference>
<dbReference type="Proteomes" id="UP000749559">
    <property type="component" value="Unassembled WGS sequence"/>
</dbReference>
<dbReference type="InterPro" id="IPR013087">
    <property type="entry name" value="Znf_C2H2_type"/>
</dbReference>
<keyword evidence="9" id="KW-1185">Reference proteome</keyword>
<accession>A0A8J1TF60</accession>
<dbReference type="PANTHER" id="PTHR23235:SF166">
    <property type="entry name" value="DENDRITIC ARBOR REDUCTION PROTEIN 1"/>
    <property type="match status" value="1"/>
</dbReference>
<evidence type="ECO:0000313" key="9">
    <source>
        <dbReference type="Proteomes" id="UP000749559"/>
    </source>
</evidence>
<feature type="region of interest" description="Disordered" evidence="7">
    <location>
        <begin position="266"/>
        <end position="289"/>
    </location>
</feature>
<dbReference type="FunFam" id="3.30.160.60:FF:000624">
    <property type="entry name" value="zinc finger protein 697"/>
    <property type="match status" value="1"/>
</dbReference>
<protein>
    <submittedName>
        <fullName evidence="8">Uncharacterized protein</fullName>
    </submittedName>
</protein>
<keyword evidence="3" id="KW-0677">Repeat</keyword>
<name>A0A8J1TF60_OWEFU</name>
<sequence>MDLRINKTDVQREQKTDDQIEVEDALAVLENMHLQSSESKETERNADIQESPVVQGMADALCLNTEEADVYDDQIVPSTDDVFLPAEIIDAETRVSPDSQASLKGNLDLDDYLPQADLDAFGKPRRESASMFDEFFGQADPLDINVNVNLKVYPSPKFGNYQRVRTGVSSQVSRYMLTQHVGYHGNSDQSTVPVNPEYSYHQGELMEEDNGLSVVEEIFGKQPDVTMNQDHTSIYKNCGPKSQTENVPVKKEHEAYWEEMRNSMEQGQPMSGVDCSQSHTESHPGVTLNGQMASPVENHFSSAMSPLMSPPSFIQSHNLTPSNIAPAGGSLISSSSSTAPSVSSPCSVASFDSGISDVICSEPVNYTVVKVKTEPTLSNHCKFTMPPHIESLTNYKGVKNEAGTFEMECQYGQLNRSSISSECQSPGLMISSNCLHQLPRQLYPPPPPYSTLPLTPPNSQPGSPNNEYTTFSPPPPYPGPGGHKLMMSTAHPIIAPVKGVTNPHPSKTYPGCSTIRYNRKNNPELEKRRVHFCDFPGCRKAYTKSSHLKAHQRLHTGEKPYLCTFPSCQWRFARSDELTRHIRKHTGAKPFKCQVCDRSFARSDHLALHMKRHNPSRLSKHSSSNSNQSSSSDDDMKK</sequence>
<keyword evidence="5" id="KW-0862">Zinc</keyword>
<proteinExistence type="predicted"/>
<dbReference type="EMBL" id="CAIIXF020000002">
    <property type="protein sequence ID" value="CAH1776592.1"/>
    <property type="molecule type" value="Genomic_DNA"/>
</dbReference>
<feature type="compositionally biased region" description="Pro residues" evidence="7">
    <location>
        <begin position="445"/>
        <end position="459"/>
    </location>
</feature>
<feature type="compositionally biased region" description="Low complexity" evidence="7">
    <location>
        <begin position="621"/>
        <end position="631"/>
    </location>
</feature>